<sequence>MLEGIIIKGIGGFYYVKTGEGIYECRARGVFREDKITPLIGDNVLIRISEEDNTGYIEKIMERKSQLMRPPVANVTQAIIVMSIKKPDINYWLLDRFIVMAEHQNLNIGICINKIDLSLEDEIQQIDKIYGKTEYPIVKTSTKSGEGIEDLKKILKKNVTVFAGPSGVGKSSLLNRMHPGLELKIGDVSKKTTRGKHTTRHVELIDMDSQSFVLDTPGFSSLNLDFIESEEDLGRYFREIFDYSHKCKFINCLHHKEPNCEVKRQVEKGSISKERYENYLQFLGEIKNTRRF</sequence>
<evidence type="ECO:0000256" key="3">
    <source>
        <dbReference type="ARBA" id="ARBA00022723"/>
    </source>
</evidence>
<dbReference type="NCBIfam" id="TIGR00157">
    <property type="entry name" value="ribosome small subunit-dependent GTPase A"/>
    <property type="match status" value="1"/>
</dbReference>
<evidence type="ECO:0000256" key="7">
    <source>
        <dbReference type="ARBA" id="ARBA00022833"/>
    </source>
</evidence>
<dbReference type="GO" id="GO:0019843">
    <property type="term" value="F:rRNA binding"/>
    <property type="evidence" value="ECO:0007669"/>
    <property type="project" value="UniProtKB-KW"/>
</dbReference>
<keyword evidence="2 10" id="KW-0690">Ribosome biogenesis</keyword>
<dbReference type="EMBL" id="LT669839">
    <property type="protein sequence ID" value="SHD76955.1"/>
    <property type="molecule type" value="Genomic_DNA"/>
</dbReference>
<dbReference type="SUPFAM" id="SSF50249">
    <property type="entry name" value="Nucleic acid-binding proteins"/>
    <property type="match status" value="1"/>
</dbReference>
<dbReference type="InterPro" id="IPR027417">
    <property type="entry name" value="P-loop_NTPase"/>
</dbReference>
<dbReference type="InterPro" id="IPR031944">
    <property type="entry name" value="RsgA_N"/>
</dbReference>
<reference evidence="13 14" key="1">
    <citation type="submission" date="2016-11" db="EMBL/GenBank/DDBJ databases">
        <authorList>
            <person name="Manzoor S."/>
        </authorList>
    </citation>
    <scope>NUCLEOTIDE SEQUENCE [LARGE SCALE GENOMIC DNA]</scope>
    <source>
        <strain evidence="13">Clostridium ultunense strain Esp</strain>
    </source>
</reference>
<comment type="subcellular location">
    <subcellularLocation>
        <location evidence="10">Cytoplasm</location>
    </subcellularLocation>
</comment>
<comment type="cofactor">
    <cofactor evidence="10">
        <name>Zn(2+)</name>
        <dbReference type="ChEBI" id="CHEBI:29105"/>
    </cofactor>
    <text evidence="10">Binds 1 zinc ion per subunit.</text>
</comment>
<keyword evidence="5 10" id="KW-0547">Nucleotide-binding</keyword>
<dbReference type="Gene3D" id="1.10.40.50">
    <property type="entry name" value="Probable gtpase engc, domain 3"/>
    <property type="match status" value="1"/>
</dbReference>
<evidence type="ECO:0000256" key="10">
    <source>
        <dbReference type="HAMAP-Rule" id="MF_01820"/>
    </source>
</evidence>
<feature type="binding site" evidence="10">
    <location>
        <begin position="113"/>
        <end position="116"/>
    </location>
    <ligand>
        <name>GTP</name>
        <dbReference type="ChEBI" id="CHEBI:37565"/>
    </ligand>
</feature>
<accession>M1ZKU5</accession>
<dbReference type="GO" id="GO:0005525">
    <property type="term" value="F:GTP binding"/>
    <property type="evidence" value="ECO:0007669"/>
    <property type="project" value="UniProtKB-UniRule"/>
</dbReference>
<evidence type="ECO:0000256" key="6">
    <source>
        <dbReference type="ARBA" id="ARBA00022801"/>
    </source>
</evidence>
<comment type="similarity">
    <text evidence="10">Belongs to the TRAFAC class YlqF/YawG GTPase family. RsgA subfamily.</text>
</comment>
<feature type="binding site" evidence="10">
    <location>
        <begin position="164"/>
        <end position="172"/>
    </location>
    <ligand>
        <name>GTP</name>
        <dbReference type="ChEBI" id="CHEBI:37565"/>
    </ligand>
</feature>
<keyword evidence="6 10" id="KW-0378">Hydrolase</keyword>
<evidence type="ECO:0000256" key="9">
    <source>
        <dbReference type="ARBA" id="ARBA00023134"/>
    </source>
</evidence>
<dbReference type="InterPro" id="IPR010914">
    <property type="entry name" value="RsgA_GTPase_dom"/>
</dbReference>
<dbReference type="InterPro" id="IPR012340">
    <property type="entry name" value="NA-bd_OB-fold"/>
</dbReference>
<keyword evidence="7 10" id="KW-0862">Zinc</keyword>
<dbReference type="AlphaFoldDB" id="M1ZKU5"/>
<keyword evidence="1 10" id="KW-0963">Cytoplasm</keyword>
<dbReference type="PANTHER" id="PTHR32120">
    <property type="entry name" value="SMALL RIBOSOMAL SUBUNIT BIOGENESIS GTPASE RSGA"/>
    <property type="match status" value="1"/>
</dbReference>
<keyword evidence="3 10" id="KW-0479">Metal-binding</keyword>
<dbReference type="GO" id="GO:0003924">
    <property type="term" value="F:GTPase activity"/>
    <property type="evidence" value="ECO:0007669"/>
    <property type="project" value="UniProtKB-UniRule"/>
</dbReference>
<dbReference type="OrthoDB" id="9809485at2"/>
<evidence type="ECO:0000256" key="4">
    <source>
        <dbReference type="ARBA" id="ARBA00022730"/>
    </source>
</evidence>
<feature type="domain" description="EngC GTPase" evidence="11">
    <location>
        <begin position="73"/>
        <end position="220"/>
    </location>
</feature>
<dbReference type="GO" id="GO:0005737">
    <property type="term" value="C:cytoplasm"/>
    <property type="evidence" value="ECO:0007669"/>
    <property type="project" value="UniProtKB-SubCell"/>
</dbReference>
<dbReference type="Gene3D" id="3.40.50.300">
    <property type="entry name" value="P-loop containing nucleotide triphosphate hydrolases"/>
    <property type="match status" value="1"/>
</dbReference>
<dbReference type="InterPro" id="IPR004881">
    <property type="entry name" value="Ribosome_biogen_GTPase_RsgA"/>
</dbReference>
<dbReference type="HAMAP" id="MF_01820">
    <property type="entry name" value="GTPase_RsgA"/>
    <property type="match status" value="1"/>
</dbReference>
<protein>
    <recommendedName>
        <fullName evidence="10">Small ribosomal subunit biogenesis GTPase RsgA</fullName>
        <ecNumber evidence="10">3.6.1.-</ecNumber>
    </recommendedName>
</protein>
<feature type="binding site" evidence="10">
    <location>
        <position position="252"/>
    </location>
    <ligand>
        <name>Zn(2+)</name>
        <dbReference type="ChEBI" id="CHEBI:29105"/>
    </ligand>
</feature>
<proteinExistence type="inferred from homology"/>
<dbReference type="SUPFAM" id="SSF52540">
    <property type="entry name" value="P-loop containing nucleoside triphosphate hydrolases"/>
    <property type="match status" value="1"/>
</dbReference>
<dbReference type="GO" id="GO:0042274">
    <property type="term" value="P:ribosomal small subunit biogenesis"/>
    <property type="evidence" value="ECO:0007669"/>
    <property type="project" value="UniProtKB-UniRule"/>
</dbReference>
<dbReference type="EC" id="3.6.1.-" evidence="10"/>
<keyword evidence="4 10" id="KW-0699">rRNA-binding</keyword>
<dbReference type="PROSITE" id="PS51721">
    <property type="entry name" value="G_CP"/>
    <property type="match status" value="1"/>
</dbReference>
<dbReference type="PROSITE" id="PS50936">
    <property type="entry name" value="ENGC_GTPASE"/>
    <property type="match status" value="1"/>
</dbReference>
<comment type="subunit">
    <text evidence="10">Monomer. Associates with 30S ribosomal subunit, binds 16S rRNA.</text>
</comment>
<dbReference type="Pfam" id="PF03193">
    <property type="entry name" value="RsgA_GTPase"/>
    <property type="match status" value="1"/>
</dbReference>
<evidence type="ECO:0000256" key="2">
    <source>
        <dbReference type="ARBA" id="ARBA00022517"/>
    </source>
</evidence>
<evidence type="ECO:0000259" key="11">
    <source>
        <dbReference type="PROSITE" id="PS50936"/>
    </source>
</evidence>
<dbReference type="GO" id="GO:0046872">
    <property type="term" value="F:metal ion binding"/>
    <property type="evidence" value="ECO:0007669"/>
    <property type="project" value="UniProtKB-KW"/>
</dbReference>
<evidence type="ECO:0000256" key="1">
    <source>
        <dbReference type="ARBA" id="ARBA00022490"/>
    </source>
</evidence>
<evidence type="ECO:0000313" key="13">
    <source>
        <dbReference type="EMBL" id="SHD76955.1"/>
    </source>
</evidence>
<keyword evidence="9 10" id="KW-0342">GTP-binding</keyword>
<feature type="binding site" evidence="10">
    <location>
        <position position="260"/>
    </location>
    <ligand>
        <name>Zn(2+)</name>
        <dbReference type="ChEBI" id="CHEBI:29105"/>
    </ligand>
</feature>
<evidence type="ECO:0000256" key="8">
    <source>
        <dbReference type="ARBA" id="ARBA00022884"/>
    </source>
</evidence>
<keyword evidence="8 10" id="KW-0694">RNA-binding</keyword>
<gene>
    <name evidence="10 13" type="primary">rsgA</name>
    <name evidence="13" type="ORF">CUESP1_1591</name>
</gene>
<dbReference type="PANTHER" id="PTHR32120:SF11">
    <property type="entry name" value="SMALL RIBOSOMAL SUBUNIT BIOGENESIS GTPASE RSGA 1, MITOCHONDRIAL-RELATED"/>
    <property type="match status" value="1"/>
</dbReference>
<dbReference type="RefSeq" id="WP_005586164.1">
    <property type="nucleotide sequence ID" value="NZ_LT669839.1"/>
</dbReference>
<keyword evidence="14" id="KW-1185">Reference proteome</keyword>
<evidence type="ECO:0000256" key="5">
    <source>
        <dbReference type="ARBA" id="ARBA00022741"/>
    </source>
</evidence>
<dbReference type="InterPro" id="IPR030378">
    <property type="entry name" value="G_CP_dom"/>
</dbReference>
<name>M1ZKU5_9FIRM</name>
<organism evidence="13 14">
    <name type="scientific">[Clostridium] ultunense Esp</name>
    <dbReference type="NCBI Taxonomy" id="1288971"/>
    <lineage>
        <taxon>Bacteria</taxon>
        <taxon>Bacillati</taxon>
        <taxon>Bacillota</taxon>
        <taxon>Tissierellia</taxon>
        <taxon>Tissierellales</taxon>
        <taxon>Tepidimicrobiaceae</taxon>
        <taxon>Schnuerera</taxon>
    </lineage>
</organism>
<dbReference type="CDD" id="cd01854">
    <property type="entry name" value="YjeQ_EngC"/>
    <property type="match status" value="1"/>
</dbReference>
<dbReference type="Gene3D" id="2.40.50.140">
    <property type="entry name" value="Nucleic acid-binding proteins"/>
    <property type="match status" value="1"/>
</dbReference>
<feature type="binding site" evidence="10">
    <location>
        <position position="247"/>
    </location>
    <ligand>
        <name>Zn(2+)</name>
        <dbReference type="ChEBI" id="CHEBI:29105"/>
    </ligand>
</feature>
<comment type="function">
    <text evidence="10">One of several proteins that assist in the late maturation steps of the functional core of the 30S ribosomal subunit. Helps release RbfA from mature subunits. May play a role in the assembly of ribosomal proteins into the subunit. Circularly permuted GTPase that catalyzes slow GTP hydrolysis, GTPase activity is stimulated by the 30S ribosomal subunit.</text>
</comment>
<feature type="binding site" evidence="10">
    <location>
        <position position="254"/>
    </location>
    <ligand>
        <name>Zn(2+)</name>
        <dbReference type="ChEBI" id="CHEBI:29105"/>
    </ligand>
</feature>
<dbReference type="HOGENOM" id="CLU_033617_2_1_9"/>
<feature type="domain" description="CP-type G" evidence="12">
    <location>
        <begin position="64"/>
        <end position="222"/>
    </location>
</feature>
<evidence type="ECO:0000259" key="12">
    <source>
        <dbReference type="PROSITE" id="PS51721"/>
    </source>
</evidence>
<dbReference type="Pfam" id="PF16745">
    <property type="entry name" value="RsgA_N"/>
    <property type="match status" value="1"/>
</dbReference>
<dbReference type="Proteomes" id="UP000245423">
    <property type="component" value="Chromosome 1"/>
</dbReference>
<evidence type="ECO:0000313" key="14">
    <source>
        <dbReference type="Proteomes" id="UP000245423"/>
    </source>
</evidence>